<dbReference type="PATRIC" id="fig|157838.3.peg.2447"/>
<dbReference type="PANTHER" id="PTHR30249:SF0">
    <property type="entry name" value="PLASTIDAL GLYCOLATE_GLYCERATE TRANSLOCATOR 1, CHLOROPLASTIC"/>
    <property type="match status" value="1"/>
</dbReference>
<keyword evidence="7" id="KW-1185">Reference proteome</keyword>
<dbReference type="Pfam" id="PF04172">
    <property type="entry name" value="LrgB"/>
    <property type="match status" value="1"/>
</dbReference>
<feature type="transmembrane region" description="Helical" evidence="5">
    <location>
        <begin position="61"/>
        <end position="78"/>
    </location>
</feature>
<feature type="transmembrane region" description="Helical" evidence="5">
    <location>
        <begin position="90"/>
        <end position="109"/>
    </location>
</feature>
<proteinExistence type="predicted"/>
<keyword evidence="3 5" id="KW-1133">Transmembrane helix</keyword>
<comment type="caution">
    <text evidence="6">The sequence shown here is derived from an EMBL/GenBank/DDBJ whole genome shotgun (WGS) entry which is preliminary data.</text>
</comment>
<evidence type="ECO:0000256" key="1">
    <source>
        <dbReference type="ARBA" id="ARBA00004141"/>
    </source>
</evidence>
<keyword evidence="2 5" id="KW-0812">Transmembrane</keyword>
<feature type="transmembrane region" description="Helical" evidence="5">
    <location>
        <begin position="202"/>
        <end position="223"/>
    </location>
</feature>
<dbReference type="STRING" id="157838.AN964_11120"/>
<evidence type="ECO:0000256" key="3">
    <source>
        <dbReference type="ARBA" id="ARBA00022989"/>
    </source>
</evidence>
<evidence type="ECO:0000256" key="5">
    <source>
        <dbReference type="SAM" id="Phobius"/>
    </source>
</evidence>
<keyword evidence="6" id="KW-0378">Hydrolase</keyword>
<protein>
    <submittedName>
        <fullName evidence="6">Murein hydrolase effector protein LrgB</fullName>
    </submittedName>
</protein>
<accession>A0A0Q3WY17</accession>
<feature type="transmembrane region" description="Helical" evidence="5">
    <location>
        <begin position="6"/>
        <end position="23"/>
    </location>
</feature>
<dbReference type="RefSeq" id="WP_055739740.1">
    <property type="nucleotide sequence ID" value="NZ_JAAIWL010000001.1"/>
</dbReference>
<organism evidence="6 7">
    <name type="scientific">Heyndrickxia shackletonii</name>
    <dbReference type="NCBI Taxonomy" id="157838"/>
    <lineage>
        <taxon>Bacteria</taxon>
        <taxon>Bacillati</taxon>
        <taxon>Bacillota</taxon>
        <taxon>Bacilli</taxon>
        <taxon>Bacillales</taxon>
        <taxon>Bacillaceae</taxon>
        <taxon>Heyndrickxia</taxon>
    </lineage>
</organism>
<keyword evidence="4 5" id="KW-0472">Membrane</keyword>
<dbReference type="Proteomes" id="UP000051888">
    <property type="component" value="Unassembled WGS sequence"/>
</dbReference>
<dbReference type="OrthoDB" id="9811701at2"/>
<dbReference type="InterPro" id="IPR007300">
    <property type="entry name" value="CidB/LrgB"/>
</dbReference>
<dbReference type="AlphaFoldDB" id="A0A0Q3WY17"/>
<dbReference type="EMBL" id="LJJC01000004">
    <property type="protein sequence ID" value="KQL53996.1"/>
    <property type="molecule type" value="Genomic_DNA"/>
</dbReference>
<name>A0A0Q3WY17_9BACI</name>
<evidence type="ECO:0000256" key="4">
    <source>
        <dbReference type="ARBA" id="ARBA00023136"/>
    </source>
</evidence>
<sequence length="228" mass="24479">MTIITVFSIVLTILVYIFTLFVAKRYSSPFTTPVFLSTVIIIIVLVASHISYREYEPAKEIMTYLLGPATVALAVPLYKNRHILIQNLLPALAGVFTGTILTIITAILLGKAFKLSKLMITSLSIKSTTIPVASEISKIIGGDEILVAAFVMITGMFGAMFGLKILDRIKVSSPFSRGLSLGTISHGIGTSQAVKEGELQGAVSSVAMALSAVFTSILVPWLIPLFLN</sequence>
<feature type="transmembrane region" description="Helical" evidence="5">
    <location>
        <begin position="30"/>
        <end position="49"/>
    </location>
</feature>
<dbReference type="PANTHER" id="PTHR30249">
    <property type="entry name" value="PUTATIVE SEROTONIN TRANSPORTER"/>
    <property type="match status" value="1"/>
</dbReference>
<evidence type="ECO:0000313" key="6">
    <source>
        <dbReference type="EMBL" id="KQL53996.1"/>
    </source>
</evidence>
<comment type="subcellular location">
    <subcellularLocation>
        <location evidence="1">Membrane</location>
        <topology evidence="1">Multi-pass membrane protein</topology>
    </subcellularLocation>
</comment>
<gene>
    <name evidence="6" type="ORF">AN964_11120</name>
</gene>
<evidence type="ECO:0000256" key="2">
    <source>
        <dbReference type="ARBA" id="ARBA00022692"/>
    </source>
</evidence>
<reference evidence="6 7" key="1">
    <citation type="submission" date="2015-09" db="EMBL/GenBank/DDBJ databases">
        <title>Genome sequencing project for genomic taxonomy and phylogenomics of Bacillus-like bacteria.</title>
        <authorList>
            <person name="Liu B."/>
            <person name="Wang J."/>
            <person name="Zhu Y."/>
            <person name="Liu G."/>
            <person name="Chen Q."/>
            <person name="Chen Z."/>
            <person name="Lan J."/>
            <person name="Che J."/>
            <person name="Ge C."/>
            <person name="Shi H."/>
            <person name="Pan Z."/>
            <person name="Liu X."/>
        </authorList>
    </citation>
    <scope>NUCLEOTIDE SEQUENCE [LARGE SCALE GENOMIC DNA]</scope>
    <source>
        <strain evidence="6 7">LMG 18435</strain>
    </source>
</reference>
<feature type="transmembrane region" description="Helical" evidence="5">
    <location>
        <begin position="145"/>
        <end position="166"/>
    </location>
</feature>
<evidence type="ECO:0000313" key="7">
    <source>
        <dbReference type="Proteomes" id="UP000051888"/>
    </source>
</evidence>
<dbReference type="GO" id="GO:0016787">
    <property type="term" value="F:hydrolase activity"/>
    <property type="evidence" value="ECO:0007669"/>
    <property type="project" value="UniProtKB-KW"/>
</dbReference>
<dbReference type="GO" id="GO:0016020">
    <property type="term" value="C:membrane"/>
    <property type="evidence" value="ECO:0007669"/>
    <property type="project" value="UniProtKB-SubCell"/>
</dbReference>